<keyword evidence="3" id="KW-0472">Membrane</keyword>
<dbReference type="InterPro" id="IPR015915">
    <property type="entry name" value="Kelch-typ_b-propeller"/>
</dbReference>
<dbReference type="PANTHER" id="PTHR47435:SF4">
    <property type="entry name" value="KELCH REPEAT PROTEIN (AFU_ORTHOLOGUE AFUA_5G12780)"/>
    <property type="match status" value="1"/>
</dbReference>
<keyword evidence="2" id="KW-0408">Iron</keyword>
<keyword evidence="3" id="KW-1133">Transmembrane helix</keyword>
<evidence type="ECO:0000256" key="3">
    <source>
        <dbReference type="SAM" id="Phobius"/>
    </source>
</evidence>
<evidence type="ECO:0000313" key="5">
    <source>
        <dbReference type="RefSeq" id="XP_033457603.1"/>
    </source>
</evidence>
<gene>
    <name evidence="5" type="ORF">K489DRAFT_292224</name>
</gene>
<reference evidence="5" key="3">
    <citation type="submission" date="2025-08" db="UniProtKB">
        <authorList>
            <consortium name="RefSeq"/>
        </authorList>
    </citation>
    <scope>IDENTIFICATION</scope>
    <source>
        <strain evidence="5">CBS 342.82</strain>
    </source>
</reference>
<dbReference type="AlphaFoldDB" id="A0A6J3M0X9"/>
<proteinExistence type="predicted"/>
<accession>A0A6J3M0X9</accession>
<dbReference type="GeneID" id="54358013"/>
<feature type="transmembrane region" description="Helical" evidence="3">
    <location>
        <begin position="498"/>
        <end position="523"/>
    </location>
</feature>
<dbReference type="Pfam" id="PF24681">
    <property type="entry name" value="Kelch_KLHDC2_KLHL20_DRC7"/>
    <property type="match status" value="1"/>
</dbReference>
<dbReference type="SUPFAM" id="SSF50965">
    <property type="entry name" value="Galactose oxidase, central domain"/>
    <property type="match status" value="1"/>
</dbReference>
<dbReference type="OrthoDB" id="10251809at2759"/>
<protein>
    <recommendedName>
        <fullName evidence="6">Galactose oxidase</fullName>
    </recommendedName>
</protein>
<dbReference type="RefSeq" id="XP_033457603.1">
    <property type="nucleotide sequence ID" value="XM_033600213.1"/>
</dbReference>
<organism evidence="5">
    <name type="scientific">Dissoconium aciculare CBS 342.82</name>
    <dbReference type="NCBI Taxonomy" id="1314786"/>
    <lineage>
        <taxon>Eukaryota</taxon>
        <taxon>Fungi</taxon>
        <taxon>Dikarya</taxon>
        <taxon>Ascomycota</taxon>
        <taxon>Pezizomycotina</taxon>
        <taxon>Dothideomycetes</taxon>
        <taxon>Dothideomycetidae</taxon>
        <taxon>Mycosphaerellales</taxon>
        <taxon>Dissoconiaceae</taxon>
        <taxon>Dissoconium</taxon>
    </lineage>
</organism>
<feature type="non-terminal residue" evidence="5">
    <location>
        <position position="1"/>
    </location>
</feature>
<evidence type="ECO:0000256" key="2">
    <source>
        <dbReference type="ARBA" id="ARBA00023004"/>
    </source>
</evidence>
<sequence>LRRASSPANVCLRWAQQSAIVNGSLYLYGGQATTQPSQTTDTWNNNFLSLDLTKTWQISSPALTGLPQPSGPPSVALGYLWHSRDSLYLYGGQFEWKPSRGTVTPVPFALWQYDVPSASWKQHSNPLTSGGVNAPSNNAPVQRAAEGAGVSVPSLGRGFYFGGHLDAYTTPGWSVTIARVYLQSLLEYTFPGVPNDQVTSLASGQKAGADGAYRNITVGGLQSQAGFTNRADGLLLYVPGFGDQGILLALAGGTNQTFTQMNSINVYDIAKSSWYTQSTSGPTPNIRVNPCAVVAAAADGSSYNIYMFGGQNLIPYGQQVQYNDMWILTIPSFTWIKVDQDGQSVPYGRAGATCNIWNGQMVMVGGYVGDELSCDSPGVYVFDLSTLKWMNQYTALDAGSNNAFNQQAAQVANATNPGGLEGSYNYQVPDAVIAVIGGNKLGGATITAPVASATEGPLATGKPTTYTVTNPDGSIATGVSGAGNGANASPSNNTPRTAAIVVGVIAGILLILAAYLAFCAYIYRKQLKLYKQHAELLQQQQHSQQQGLAAAAGAGFLAKSSSEKSPSHHRLSGSNIVMSRNSEIGSFHSGDDLAPAMTTTTAPGGYHSLLPATAGATTVKRRNSQDSGVEDLLSAHEPTFVGVMLHPRRSLRIVNRD</sequence>
<evidence type="ECO:0000313" key="4">
    <source>
        <dbReference type="Proteomes" id="UP000504637"/>
    </source>
</evidence>
<reference evidence="5" key="1">
    <citation type="submission" date="2020-01" db="EMBL/GenBank/DDBJ databases">
        <authorList>
            <consortium name="DOE Joint Genome Institute"/>
            <person name="Haridas S."/>
            <person name="Albert R."/>
            <person name="Binder M."/>
            <person name="Bloem J."/>
            <person name="Labutti K."/>
            <person name="Salamov A."/>
            <person name="Andreopoulos B."/>
            <person name="Baker S.E."/>
            <person name="Barry K."/>
            <person name="Bills G."/>
            <person name="Bluhm B.H."/>
            <person name="Cannon C."/>
            <person name="Castanera R."/>
            <person name="Culley D.E."/>
            <person name="Daum C."/>
            <person name="Ezra D."/>
            <person name="Gonzalez J.B."/>
            <person name="Henrissat B."/>
            <person name="Kuo A."/>
            <person name="Liang C."/>
            <person name="Lipzen A."/>
            <person name="Lutzoni F."/>
            <person name="Magnuson J."/>
            <person name="Mondo S."/>
            <person name="Nolan M."/>
            <person name="Ohm R."/>
            <person name="Pangilinan J."/>
            <person name="Park H.-J."/>
            <person name="Ramirez L."/>
            <person name="Alfaro M."/>
            <person name="Sun H."/>
            <person name="Tritt A."/>
            <person name="Yoshinaga Y."/>
            <person name="Zwiers L.-H."/>
            <person name="Turgeon B.G."/>
            <person name="Goodwin S.B."/>
            <person name="Spatafora J.W."/>
            <person name="Crous P.W."/>
            <person name="Grigoriev I.V."/>
        </authorList>
    </citation>
    <scope>NUCLEOTIDE SEQUENCE</scope>
    <source>
        <strain evidence="5">CBS 342.82</strain>
    </source>
</reference>
<evidence type="ECO:0008006" key="6">
    <source>
        <dbReference type="Google" id="ProtNLM"/>
    </source>
</evidence>
<keyword evidence="3" id="KW-0812">Transmembrane</keyword>
<reference evidence="5" key="2">
    <citation type="submission" date="2020-04" db="EMBL/GenBank/DDBJ databases">
        <authorList>
            <consortium name="NCBI Genome Project"/>
        </authorList>
    </citation>
    <scope>NUCLEOTIDE SEQUENCE</scope>
    <source>
        <strain evidence="5">CBS 342.82</strain>
    </source>
</reference>
<dbReference type="Gene3D" id="2.120.10.80">
    <property type="entry name" value="Kelch-type beta propeller"/>
    <property type="match status" value="2"/>
</dbReference>
<dbReference type="InterPro" id="IPR011043">
    <property type="entry name" value="Gal_Oxase/kelch_b-propeller"/>
</dbReference>
<keyword evidence="4" id="KW-1185">Reference proteome</keyword>
<dbReference type="Proteomes" id="UP000504637">
    <property type="component" value="Unplaced"/>
</dbReference>
<evidence type="ECO:0000256" key="1">
    <source>
        <dbReference type="ARBA" id="ARBA00022737"/>
    </source>
</evidence>
<dbReference type="PANTHER" id="PTHR47435">
    <property type="entry name" value="KELCH REPEAT PROTEIN (AFU_ORTHOLOGUE AFUA_5G12780)"/>
    <property type="match status" value="1"/>
</dbReference>
<keyword evidence="1" id="KW-0677">Repeat</keyword>
<dbReference type="GO" id="GO:0019760">
    <property type="term" value="P:glucosinolate metabolic process"/>
    <property type="evidence" value="ECO:0007669"/>
    <property type="project" value="UniProtKB-ARBA"/>
</dbReference>
<name>A0A6J3M0X9_9PEZI</name>